<evidence type="ECO:0000256" key="1">
    <source>
        <dbReference type="SAM" id="MobiDB-lite"/>
    </source>
</evidence>
<evidence type="ECO:0000313" key="2">
    <source>
        <dbReference type="EMBL" id="GAA3005341.1"/>
    </source>
</evidence>
<sequence length="194" mass="19151">MSDPVPGAPGPARGPSEAGRTAVPAPDPGPSARRTAVPDPGLPAHEPPAPAYGSARTAGPRTAGQGTAGQGVTGPGIASGPRSGTDGPEAEDGPGAGDVSQDPVHRAAALARGMADAVRRCPDVVDLSGGPFGTVATYMPGEMMPGVALREDEVEVSIVVRLGRPLPEIAEEVRAAVASMAGDRPVNVHIGGVT</sequence>
<keyword evidence="3" id="KW-1185">Reference proteome</keyword>
<comment type="caution">
    <text evidence="2">The sequence shown here is derived from an EMBL/GenBank/DDBJ whole genome shotgun (WGS) entry which is preliminary data.</text>
</comment>
<gene>
    <name evidence="2" type="ORF">GCM10017559_28800</name>
</gene>
<dbReference type="RefSeq" id="WP_344894179.1">
    <property type="nucleotide sequence ID" value="NZ_BAAAWD010000007.1"/>
</dbReference>
<feature type="compositionally biased region" description="Low complexity" evidence="1">
    <location>
        <begin position="55"/>
        <end position="65"/>
    </location>
</feature>
<reference evidence="2 3" key="1">
    <citation type="journal article" date="2019" name="Int. J. Syst. Evol. Microbiol.">
        <title>The Global Catalogue of Microorganisms (GCM) 10K type strain sequencing project: providing services to taxonomists for standard genome sequencing and annotation.</title>
        <authorList>
            <consortium name="The Broad Institute Genomics Platform"/>
            <consortium name="The Broad Institute Genome Sequencing Center for Infectious Disease"/>
            <person name="Wu L."/>
            <person name="Ma J."/>
        </authorList>
    </citation>
    <scope>NUCLEOTIDE SEQUENCE [LARGE SCALE GENOMIC DNA]</scope>
    <source>
        <strain evidence="2 3">JCM 3106</strain>
    </source>
</reference>
<organism evidence="2 3">
    <name type="scientific">Streptosporangium longisporum</name>
    <dbReference type="NCBI Taxonomy" id="46187"/>
    <lineage>
        <taxon>Bacteria</taxon>
        <taxon>Bacillati</taxon>
        <taxon>Actinomycetota</taxon>
        <taxon>Actinomycetes</taxon>
        <taxon>Streptosporangiales</taxon>
        <taxon>Streptosporangiaceae</taxon>
        <taxon>Streptosporangium</taxon>
    </lineage>
</organism>
<feature type="compositionally biased region" description="Low complexity" evidence="1">
    <location>
        <begin position="10"/>
        <end position="19"/>
    </location>
</feature>
<proteinExistence type="predicted"/>
<evidence type="ECO:0008006" key="4">
    <source>
        <dbReference type="Google" id="ProtNLM"/>
    </source>
</evidence>
<name>A0ABN3Y0N4_9ACTN</name>
<dbReference type="EMBL" id="BAAAWD010000007">
    <property type="protein sequence ID" value="GAA3005341.1"/>
    <property type="molecule type" value="Genomic_DNA"/>
</dbReference>
<feature type="region of interest" description="Disordered" evidence="1">
    <location>
        <begin position="1"/>
        <end position="103"/>
    </location>
</feature>
<protein>
    <recommendedName>
        <fullName evidence="4">Asp23/Gls24 family envelope stress response protein</fullName>
    </recommendedName>
</protein>
<dbReference type="Proteomes" id="UP001499930">
    <property type="component" value="Unassembled WGS sequence"/>
</dbReference>
<accession>A0ABN3Y0N4</accession>
<evidence type="ECO:0000313" key="3">
    <source>
        <dbReference type="Proteomes" id="UP001499930"/>
    </source>
</evidence>